<dbReference type="AlphaFoldDB" id="V8NK07"/>
<dbReference type="Proteomes" id="UP000018936">
    <property type="component" value="Unassembled WGS sequence"/>
</dbReference>
<protein>
    <submittedName>
        <fullName evidence="1">Uncharacterized protein</fullName>
    </submittedName>
</protein>
<gene>
    <name evidence="1" type="ORF">L345_12375</name>
</gene>
<sequence length="294" mass="32439">MAYLFVVVCRKCAHMPAPTMQCAPPPCACACNTIPTPLPELLPRLQSLPSILWDGKYSLKWAENQMGGARMCSAGKFGWGSCARTKGSVCHLWHVCHRGLWEEMFIRCHLPMLRAPSLDRWEMSSKMIDLSLSTSGGNGASGVLRAREGWMEHLTETMCALSLTGDVGSGFHQRGDSLSQHPGRYVRFPFTPTWVDTGCASDLGAAKGRQAGRQTHFGCHEHQERLTGLHLQVPFYASKRHARTERHVLSSLCSSSVRGGLFPNSAVLGLSFQEGQHNTKKGDPCLGPMQYKKR</sequence>
<accession>V8NK07</accession>
<keyword evidence="2" id="KW-1185">Reference proteome</keyword>
<organism evidence="1 2">
    <name type="scientific">Ophiophagus hannah</name>
    <name type="common">King cobra</name>
    <name type="synonym">Naja hannah</name>
    <dbReference type="NCBI Taxonomy" id="8665"/>
    <lineage>
        <taxon>Eukaryota</taxon>
        <taxon>Metazoa</taxon>
        <taxon>Chordata</taxon>
        <taxon>Craniata</taxon>
        <taxon>Vertebrata</taxon>
        <taxon>Euteleostomi</taxon>
        <taxon>Lepidosauria</taxon>
        <taxon>Squamata</taxon>
        <taxon>Bifurcata</taxon>
        <taxon>Unidentata</taxon>
        <taxon>Episquamata</taxon>
        <taxon>Toxicofera</taxon>
        <taxon>Serpentes</taxon>
        <taxon>Colubroidea</taxon>
        <taxon>Elapidae</taxon>
        <taxon>Elapinae</taxon>
        <taxon>Ophiophagus</taxon>
    </lineage>
</organism>
<proteinExistence type="predicted"/>
<feature type="non-terminal residue" evidence="1">
    <location>
        <position position="1"/>
    </location>
</feature>
<comment type="caution">
    <text evidence="1">The sequence shown here is derived from an EMBL/GenBank/DDBJ whole genome shotgun (WGS) entry which is preliminary data.</text>
</comment>
<evidence type="ECO:0000313" key="2">
    <source>
        <dbReference type="Proteomes" id="UP000018936"/>
    </source>
</evidence>
<reference evidence="1 2" key="1">
    <citation type="journal article" date="2013" name="Proc. Natl. Acad. Sci. U.S.A.">
        <title>The king cobra genome reveals dynamic gene evolution and adaptation in the snake venom system.</title>
        <authorList>
            <person name="Vonk F.J."/>
            <person name="Casewell N.R."/>
            <person name="Henkel C.V."/>
            <person name="Heimberg A.M."/>
            <person name="Jansen H.J."/>
            <person name="McCleary R.J."/>
            <person name="Kerkkamp H.M."/>
            <person name="Vos R.A."/>
            <person name="Guerreiro I."/>
            <person name="Calvete J.J."/>
            <person name="Wuster W."/>
            <person name="Woods A.E."/>
            <person name="Logan J.M."/>
            <person name="Harrison R.A."/>
            <person name="Castoe T.A."/>
            <person name="de Koning A.P."/>
            <person name="Pollock D.D."/>
            <person name="Yandell M."/>
            <person name="Calderon D."/>
            <person name="Renjifo C."/>
            <person name="Currier R.B."/>
            <person name="Salgado D."/>
            <person name="Pla D."/>
            <person name="Sanz L."/>
            <person name="Hyder A.S."/>
            <person name="Ribeiro J.M."/>
            <person name="Arntzen J.W."/>
            <person name="van den Thillart G.E."/>
            <person name="Boetzer M."/>
            <person name="Pirovano W."/>
            <person name="Dirks R.P."/>
            <person name="Spaink H.P."/>
            <person name="Duboule D."/>
            <person name="McGlinn E."/>
            <person name="Kini R.M."/>
            <person name="Richardson M.K."/>
        </authorList>
    </citation>
    <scope>NUCLEOTIDE SEQUENCE</scope>
    <source>
        <tissue evidence="1">Blood</tissue>
    </source>
</reference>
<name>V8NK07_OPHHA</name>
<evidence type="ECO:0000313" key="1">
    <source>
        <dbReference type="EMBL" id="ETE61877.1"/>
    </source>
</evidence>
<dbReference type="EMBL" id="AZIM01003603">
    <property type="protein sequence ID" value="ETE61877.1"/>
    <property type="molecule type" value="Genomic_DNA"/>
</dbReference>